<sequence>MFCEKNDSVISTPEDLLQSGTHAKWLPVLEAIIVLQFTMTR</sequence>
<accession>A0A0H2VFC1</accession>
<evidence type="ECO:0000313" key="2">
    <source>
        <dbReference type="Proteomes" id="UP000001410"/>
    </source>
</evidence>
<organism evidence="1 2">
    <name type="scientific">Escherichia coli O6:H1 (strain CFT073 / ATCC 700928 / UPEC)</name>
    <dbReference type="NCBI Taxonomy" id="199310"/>
    <lineage>
        <taxon>Bacteria</taxon>
        <taxon>Pseudomonadati</taxon>
        <taxon>Pseudomonadota</taxon>
        <taxon>Gammaproteobacteria</taxon>
        <taxon>Enterobacterales</taxon>
        <taxon>Enterobacteriaceae</taxon>
        <taxon>Escherichia</taxon>
    </lineage>
</organism>
<dbReference type="HOGENOM" id="CLU_3270022_0_0_6"/>
<gene>
    <name evidence="1" type="ordered locus">c4752</name>
</gene>
<proteinExistence type="predicted"/>
<dbReference type="STRING" id="199310.c4752"/>
<keyword evidence="2" id="KW-1185">Reference proteome</keyword>
<evidence type="ECO:0000313" key="1">
    <source>
        <dbReference type="EMBL" id="AAN83185.1"/>
    </source>
</evidence>
<dbReference type="AlphaFoldDB" id="A0A0H2VFC1"/>
<name>A0A0H2VFC1_ECOL6</name>
<dbReference type="KEGG" id="ecc:c4752"/>
<dbReference type="EMBL" id="AE014075">
    <property type="protein sequence ID" value="AAN83185.1"/>
    <property type="molecule type" value="Genomic_DNA"/>
</dbReference>
<dbReference type="Proteomes" id="UP000001410">
    <property type="component" value="Chromosome"/>
</dbReference>
<protein>
    <submittedName>
        <fullName evidence="1">Uncharacterized protein</fullName>
    </submittedName>
</protein>
<reference evidence="1 2" key="1">
    <citation type="journal article" date="2002" name="Proc. Natl. Acad. Sci. U.S.A.">
        <title>Extensive mosaic structure revealed by the complete genome sequence of uropathogenic Escherichia coli.</title>
        <authorList>
            <person name="Welch R.A."/>
            <person name="Burland V."/>
            <person name="Plunkett G.III."/>
            <person name="Redford P."/>
            <person name="Roesch P."/>
            <person name="Rasko D."/>
            <person name="Buckles E.L."/>
            <person name="Liou S.R."/>
            <person name="Boutin A."/>
            <person name="Hackett J."/>
            <person name="Stroud D."/>
            <person name="Mayhew G.F."/>
            <person name="Rose D.J."/>
            <person name="Zhou S."/>
            <person name="Schwartz D.C."/>
            <person name="Perna N.T."/>
            <person name="Mobley H.L."/>
            <person name="Donnenberg M.S."/>
            <person name="Blattner F.R."/>
        </authorList>
    </citation>
    <scope>NUCLEOTIDE SEQUENCE [LARGE SCALE GENOMIC DNA]</scope>
    <source>
        <strain evidence="2">CFT073 / ATCC 700928 / UPEC</strain>
    </source>
</reference>